<dbReference type="PANTHER" id="PTHR31158:SF1">
    <property type="entry name" value="DOXA1 FACTOR-RELATED"/>
    <property type="match status" value="1"/>
</dbReference>
<comment type="similarity">
    <text evidence="2">Belongs to the DUOXA family.</text>
</comment>
<evidence type="ECO:0000256" key="7">
    <source>
        <dbReference type="SAM" id="Phobius"/>
    </source>
</evidence>
<evidence type="ECO:0000256" key="6">
    <source>
        <dbReference type="ARBA" id="ARBA00023180"/>
    </source>
</evidence>
<evidence type="ECO:0000256" key="5">
    <source>
        <dbReference type="ARBA" id="ARBA00023136"/>
    </source>
</evidence>
<feature type="transmembrane region" description="Helical" evidence="7">
    <location>
        <begin position="424"/>
        <end position="449"/>
    </location>
</feature>
<keyword evidence="4 7" id="KW-1133">Transmembrane helix</keyword>
<dbReference type="GeneTree" id="ENSGT00390000008240"/>
<reference evidence="8" key="3">
    <citation type="submission" date="2025-09" db="UniProtKB">
        <authorList>
            <consortium name="Ensembl"/>
        </authorList>
    </citation>
    <scope>IDENTIFICATION</scope>
</reference>
<organism evidence="8 9">
    <name type="scientific">Meleagris gallopavo</name>
    <name type="common">Wild turkey</name>
    <dbReference type="NCBI Taxonomy" id="9103"/>
    <lineage>
        <taxon>Eukaryota</taxon>
        <taxon>Metazoa</taxon>
        <taxon>Chordata</taxon>
        <taxon>Craniata</taxon>
        <taxon>Vertebrata</taxon>
        <taxon>Euteleostomi</taxon>
        <taxon>Archelosauria</taxon>
        <taxon>Archosauria</taxon>
        <taxon>Dinosauria</taxon>
        <taxon>Saurischia</taxon>
        <taxon>Theropoda</taxon>
        <taxon>Coelurosauria</taxon>
        <taxon>Aves</taxon>
        <taxon>Neognathae</taxon>
        <taxon>Galloanserae</taxon>
        <taxon>Galliformes</taxon>
        <taxon>Phasianidae</taxon>
        <taxon>Meleagridinae</taxon>
        <taxon>Meleagris</taxon>
    </lineage>
</organism>
<evidence type="ECO:0000256" key="2">
    <source>
        <dbReference type="ARBA" id="ARBA00009816"/>
    </source>
</evidence>
<evidence type="ECO:0000256" key="4">
    <source>
        <dbReference type="ARBA" id="ARBA00022989"/>
    </source>
</evidence>
<dbReference type="FunCoup" id="A0A803YJ57">
    <property type="interactions" value="1"/>
</dbReference>
<dbReference type="Ensembl" id="ENSMGAT00000032588.1">
    <property type="protein sequence ID" value="ENSMGAP00000031805.1"/>
    <property type="gene ID" value="ENSMGAG00000000987.2"/>
</dbReference>
<feature type="transmembrane region" description="Helical" evidence="7">
    <location>
        <begin position="380"/>
        <end position="403"/>
    </location>
</feature>
<keyword evidence="5 7" id="KW-0472">Membrane</keyword>
<comment type="subcellular location">
    <subcellularLocation>
        <location evidence="1">Membrane</location>
        <topology evidence="1">Multi-pass membrane protein</topology>
    </subcellularLocation>
</comment>
<sequence>MSPEAAAGSVFSQVDPAYIQADLKGLVQPEVQSSPLISAHIIARKLSPSQSESVSEKKRFFFFHKNIQQKGFQFFLLSQLIKVDHPAPPFLCDKKSSGFLLLTNSVISCLTRSLIMAMKLTLLLKLRNGLISEPGPPGLQCLPWWGVRGEVPKRMDEMDSGCGDRSSLPAGPREWMLNKRTRAVPGRGGWLWHVFVAESSLLPFLHSLAVSQWECTACTCPGSILSSVKPWSNPSLTLIKLFLAVVQFTGDWESGWVTANTSYKSFSLAVVNVDIGLHIGLAGVNVTLVGNPVHQVNETINYNEHFAWSFDADYDHSYSKSLEKGLPSPILYVAEKFTTQSPCNVHRQYRISSHYASASLWVAFCTWFISNMLFSTPVLVYGGYMILITGAFMIFSLLSFSTVRNSLVCPIQFGTTSLQIGYGGSFWLTLAVGLLCFVAGITVVALHYFNSDLLKTFFDLHEDKAEDYRETTEVYVNLQFLNSVLSPPQTSKLIPNDI</sequence>
<protein>
    <submittedName>
        <fullName evidence="8">Dual oxidase maturation factor 2</fullName>
    </submittedName>
</protein>
<evidence type="ECO:0000256" key="3">
    <source>
        <dbReference type="ARBA" id="ARBA00022692"/>
    </source>
</evidence>
<reference evidence="8" key="2">
    <citation type="submission" date="2025-08" db="UniProtKB">
        <authorList>
            <consortium name="Ensembl"/>
        </authorList>
    </citation>
    <scope>IDENTIFICATION</scope>
</reference>
<keyword evidence="6" id="KW-0325">Glycoprotein</keyword>
<dbReference type="OrthoDB" id="10042652at2759"/>
<dbReference type="AlphaFoldDB" id="A0A803YJ57"/>
<dbReference type="GO" id="GO:0015031">
    <property type="term" value="P:protein transport"/>
    <property type="evidence" value="ECO:0007669"/>
    <property type="project" value="InterPro"/>
</dbReference>
<reference evidence="8 9" key="1">
    <citation type="journal article" date="2010" name="PLoS Biol.">
        <title>Multi-platform next-generation sequencing of the domestic turkey (Meleagris gallopavo): genome assembly and analysis.</title>
        <authorList>
            <person name="Dalloul R.A."/>
            <person name="Long J.A."/>
            <person name="Zimin A.V."/>
            <person name="Aslam L."/>
            <person name="Beal K."/>
            <person name="Blomberg L.A."/>
            <person name="Bouffard P."/>
            <person name="Burt D.W."/>
            <person name="Crasta O."/>
            <person name="Crooijmans R.P."/>
            <person name="Cooper K."/>
            <person name="Coulombe R.A."/>
            <person name="De S."/>
            <person name="Delany M.E."/>
            <person name="Dodgson J.B."/>
            <person name="Dong J.J."/>
            <person name="Evans C."/>
            <person name="Frederickson K.M."/>
            <person name="Flicek P."/>
            <person name="Florea L."/>
            <person name="Folkerts O."/>
            <person name="Groenen M.A."/>
            <person name="Harkins T.T."/>
            <person name="Herrero J."/>
            <person name="Hoffmann S."/>
            <person name="Megens H.J."/>
            <person name="Jiang A."/>
            <person name="de Jong P."/>
            <person name="Kaiser P."/>
            <person name="Kim H."/>
            <person name="Kim K.W."/>
            <person name="Kim S."/>
            <person name="Langenberger D."/>
            <person name="Lee M.K."/>
            <person name="Lee T."/>
            <person name="Mane S."/>
            <person name="Marcais G."/>
            <person name="Marz M."/>
            <person name="McElroy A.P."/>
            <person name="Modise T."/>
            <person name="Nefedov M."/>
            <person name="Notredame C."/>
            <person name="Paton I.R."/>
            <person name="Payne W.S."/>
            <person name="Pertea G."/>
            <person name="Prickett D."/>
            <person name="Puiu D."/>
            <person name="Qioa D."/>
            <person name="Raineri E."/>
            <person name="Ruffier M."/>
            <person name="Salzberg S.L."/>
            <person name="Schatz M.C."/>
            <person name="Scheuring C."/>
            <person name="Schmidt C.J."/>
            <person name="Schroeder S."/>
            <person name="Searle S.M."/>
            <person name="Smith E.J."/>
            <person name="Smith J."/>
            <person name="Sonstegard T.S."/>
            <person name="Stadler P.F."/>
            <person name="Tafer H."/>
            <person name="Tu Z.J."/>
            <person name="Van Tassell C.P."/>
            <person name="Vilella A.J."/>
            <person name="Williams K.P."/>
            <person name="Yorke J.A."/>
            <person name="Zhang L."/>
            <person name="Zhang H.B."/>
            <person name="Zhang X."/>
            <person name="Zhang Y."/>
            <person name="Reed K.M."/>
        </authorList>
    </citation>
    <scope>NUCLEOTIDE SEQUENCE [LARGE SCALE GENOMIC DNA]</scope>
</reference>
<dbReference type="PANTHER" id="PTHR31158">
    <property type="entry name" value="DUAL OXIDASE 2"/>
    <property type="match status" value="1"/>
</dbReference>
<dbReference type="InterPro" id="IPR018469">
    <property type="entry name" value="Dual_oxidase_maturation_fac"/>
</dbReference>
<accession>A0A803YJ57</accession>
<evidence type="ECO:0000256" key="1">
    <source>
        <dbReference type="ARBA" id="ARBA00004141"/>
    </source>
</evidence>
<name>A0A803YJ57_MELGA</name>
<dbReference type="Pfam" id="PF10204">
    <property type="entry name" value="DuoxA"/>
    <property type="match status" value="1"/>
</dbReference>
<gene>
    <name evidence="8" type="primary">DUOXA2</name>
</gene>
<keyword evidence="9" id="KW-1185">Reference proteome</keyword>
<dbReference type="InParanoid" id="A0A803YJ57"/>
<keyword evidence="3 7" id="KW-0812">Transmembrane</keyword>
<dbReference type="GO" id="GO:0005789">
    <property type="term" value="C:endoplasmic reticulum membrane"/>
    <property type="evidence" value="ECO:0007669"/>
    <property type="project" value="InterPro"/>
</dbReference>
<evidence type="ECO:0000313" key="8">
    <source>
        <dbReference type="Ensembl" id="ENSMGAP00000031805.1"/>
    </source>
</evidence>
<dbReference type="Bgee" id="ENSMGAG00000000987">
    <property type="expression patterns" value="Expressed in ileum and 5 other cell types or tissues"/>
</dbReference>
<proteinExistence type="inferred from homology"/>
<evidence type="ECO:0000313" key="9">
    <source>
        <dbReference type="Proteomes" id="UP000001645"/>
    </source>
</evidence>
<dbReference type="Proteomes" id="UP000001645">
    <property type="component" value="Chromosome 12"/>
</dbReference>